<dbReference type="CDD" id="cd00158">
    <property type="entry name" value="RHOD"/>
    <property type="match status" value="1"/>
</dbReference>
<dbReference type="Gene3D" id="3.40.250.10">
    <property type="entry name" value="Rhodanese-like domain"/>
    <property type="match status" value="1"/>
</dbReference>
<protein>
    <recommendedName>
        <fullName evidence="1">Rhodanese domain-containing protein</fullName>
    </recommendedName>
</protein>
<evidence type="ECO:0000259" key="1">
    <source>
        <dbReference type="PROSITE" id="PS50206"/>
    </source>
</evidence>
<evidence type="ECO:0000313" key="2">
    <source>
        <dbReference type="EMBL" id="GGG23040.1"/>
    </source>
</evidence>
<accession>A0A917G4T6</accession>
<dbReference type="InterPro" id="IPR050229">
    <property type="entry name" value="GlpE_sulfurtransferase"/>
</dbReference>
<dbReference type="Proteomes" id="UP000644756">
    <property type="component" value="Unassembled WGS sequence"/>
</dbReference>
<reference evidence="2" key="2">
    <citation type="submission" date="2020-09" db="EMBL/GenBank/DDBJ databases">
        <authorList>
            <person name="Sun Q."/>
            <person name="Zhou Y."/>
        </authorList>
    </citation>
    <scope>NUCLEOTIDE SEQUENCE</scope>
    <source>
        <strain evidence="2">CGMCC 1.12987</strain>
    </source>
</reference>
<dbReference type="InterPro" id="IPR001763">
    <property type="entry name" value="Rhodanese-like_dom"/>
</dbReference>
<sequence length="128" mass="14002">MDTSTIINIVLVALAALFLYSRLAPVKGLKNLPSQDFNSALQGTKEGMLIDVREPGEFKGGFIPGARNIPLSQLARRLDEIPKDKELYLYCRSGMRSKTAAKLLAKNGYRKLAHLQGGIGAWSGKVSR</sequence>
<proteinExistence type="predicted"/>
<comment type="caution">
    <text evidence="2">The sequence shown here is derived from an EMBL/GenBank/DDBJ whole genome shotgun (WGS) entry which is preliminary data.</text>
</comment>
<dbReference type="EMBL" id="BMGR01000019">
    <property type="protein sequence ID" value="GGG23040.1"/>
    <property type="molecule type" value="Genomic_DNA"/>
</dbReference>
<dbReference type="AlphaFoldDB" id="A0A917G4T6"/>
<feature type="domain" description="Rhodanese" evidence="1">
    <location>
        <begin position="43"/>
        <end position="127"/>
    </location>
</feature>
<keyword evidence="3" id="KW-1185">Reference proteome</keyword>
<dbReference type="RefSeq" id="WP_188533291.1">
    <property type="nucleotide sequence ID" value="NZ_BMGR01000019.1"/>
</dbReference>
<dbReference type="SMART" id="SM00450">
    <property type="entry name" value="RHOD"/>
    <property type="match status" value="1"/>
</dbReference>
<dbReference type="PROSITE" id="PS50206">
    <property type="entry name" value="RHODANESE_3"/>
    <property type="match status" value="1"/>
</dbReference>
<organism evidence="2 3">
    <name type="scientific">Paenibacillus abyssi</name>
    <dbReference type="NCBI Taxonomy" id="1340531"/>
    <lineage>
        <taxon>Bacteria</taxon>
        <taxon>Bacillati</taxon>
        <taxon>Bacillota</taxon>
        <taxon>Bacilli</taxon>
        <taxon>Bacillales</taxon>
        <taxon>Paenibacillaceae</taxon>
        <taxon>Paenibacillus</taxon>
    </lineage>
</organism>
<dbReference type="Pfam" id="PF00581">
    <property type="entry name" value="Rhodanese"/>
    <property type="match status" value="1"/>
</dbReference>
<dbReference type="SUPFAM" id="SSF52821">
    <property type="entry name" value="Rhodanese/Cell cycle control phosphatase"/>
    <property type="match status" value="1"/>
</dbReference>
<gene>
    <name evidence="2" type="primary">yqhL</name>
    <name evidence="2" type="ORF">GCM10010916_44560</name>
</gene>
<dbReference type="PANTHER" id="PTHR43031:SF18">
    <property type="entry name" value="RHODANESE-RELATED SULFURTRANSFERASES"/>
    <property type="match status" value="1"/>
</dbReference>
<dbReference type="InterPro" id="IPR036873">
    <property type="entry name" value="Rhodanese-like_dom_sf"/>
</dbReference>
<name>A0A917G4T6_9BACL</name>
<reference evidence="2" key="1">
    <citation type="journal article" date="2014" name="Int. J. Syst. Evol. Microbiol.">
        <title>Complete genome sequence of Corynebacterium casei LMG S-19264T (=DSM 44701T), isolated from a smear-ripened cheese.</title>
        <authorList>
            <consortium name="US DOE Joint Genome Institute (JGI-PGF)"/>
            <person name="Walter F."/>
            <person name="Albersmeier A."/>
            <person name="Kalinowski J."/>
            <person name="Ruckert C."/>
        </authorList>
    </citation>
    <scope>NUCLEOTIDE SEQUENCE</scope>
    <source>
        <strain evidence="2">CGMCC 1.12987</strain>
    </source>
</reference>
<dbReference type="PANTHER" id="PTHR43031">
    <property type="entry name" value="FAD-DEPENDENT OXIDOREDUCTASE"/>
    <property type="match status" value="1"/>
</dbReference>
<evidence type="ECO:0000313" key="3">
    <source>
        <dbReference type="Proteomes" id="UP000644756"/>
    </source>
</evidence>